<organism evidence="1 2">
    <name type="scientific">Populus alba</name>
    <name type="common">White poplar</name>
    <dbReference type="NCBI Taxonomy" id="43335"/>
    <lineage>
        <taxon>Eukaryota</taxon>
        <taxon>Viridiplantae</taxon>
        <taxon>Streptophyta</taxon>
        <taxon>Embryophyta</taxon>
        <taxon>Tracheophyta</taxon>
        <taxon>Spermatophyta</taxon>
        <taxon>Magnoliopsida</taxon>
        <taxon>eudicotyledons</taxon>
        <taxon>Gunneridae</taxon>
        <taxon>Pentapetalae</taxon>
        <taxon>rosids</taxon>
        <taxon>fabids</taxon>
        <taxon>Malpighiales</taxon>
        <taxon>Salicaceae</taxon>
        <taxon>Saliceae</taxon>
        <taxon>Populus</taxon>
    </lineage>
</organism>
<gene>
    <name evidence="1" type="ORF">D5086_033568</name>
</gene>
<evidence type="ECO:0000313" key="2">
    <source>
        <dbReference type="Proteomes" id="UP000309997"/>
    </source>
</evidence>
<name>A0ACC4AI22_POPAL</name>
<proteinExistence type="predicted"/>
<dbReference type="EMBL" id="RCHU02000019">
    <property type="protein sequence ID" value="KAL3565522.1"/>
    <property type="molecule type" value="Genomic_DNA"/>
</dbReference>
<sequence length="332" mass="37176">MDEGLLLSQSPSIVDCQSYTTTAPTNFQEYPTKPLDKRVTFVKQRKNKTEKWLLQAPAISTWGVNGKGTPEQPCSSSKSSQILFSSNLSFCYSNIRYCLSLRSHQTLLSTRFNETKNSAFVVASAKADPLKIMISGAPASGKGTQCELITKKYGLVHIAAGDLLRAEIASGSENGKRAKEYMEKGQLVPNEIVVMMVKERLLLPDSQENGWLLDGYPRSLLQATALKEFGFQPDLFILLEVRVLVAAGMLCYLVASHYLVRKRRMRTCMLIFFPVHNLMISIFQILNIKIEFPPSANLMNVDLQVNEEILVERVVGRRLDPVKDIPPQVFSP</sequence>
<dbReference type="Proteomes" id="UP000309997">
    <property type="component" value="Unassembled WGS sequence"/>
</dbReference>
<comment type="caution">
    <text evidence="1">The sequence shown here is derived from an EMBL/GenBank/DDBJ whole genome shotgun (WGS) entry which is preliminary data.</text>
</comment>
<accession>A0ACC4AI22</accession>
<protein>
    <submittedName>
        <fullName evidence="1">Uncharacterized protein</fullName>
    </submittedName>
</protein>
<evidence type="ECO:0000313" key="1">
    <source>
        <dbReference type="EMBL" id="KAL3565522.1"/>
    </source>
</evidence>
<keyword evidence="2" id="KW-1185">Reference proteome</keyword>
<reference evidence="1 2" key="1">
    <citation type="journal article" date="2024" name="Plant Biotechnol. J.">
        <title>Genome and CRISPR/Cas9 system of a widespread forest tree (Populus alba) in the world.</title>
        <authorList>
            <person name="Liu Y.J."/>
            <person name="Jiang P.F."/>
            <person name="Han X.M."/>
            <person name="Li X.Y."/>
            <person name="Wang H.M."/>
            <person name="Wang Y.J."/>
            <person name="Wang X.X."/>
            <person name="Zeng Q.Y."/>
        </authorList>
    </citation>
    <scope>NUCLEOTIDE SEQUENCE [LARGE SCALE GENOMIC DNA]</scope>
    <source>
        <strain evidence="2">cv. PAL-ZL1</strain>
    </source>
</reference>